<keyword evidence="4" id="KW-0472">Membrane</keyword>
<keyword evidence="3" id="KW-0804">Transcription</keyword>
<dbReference type="EMBL" id="JBHUHO010000049">
    <property type="protein sequence ID" value="MFD2118015.1"/>
    <property type="molecule type" value="Genomic_DNA"/>
</dbReference>
<dbReference type="Proteomes" id="UP001597362">
    <property type="component" value="Unassembled WGS sequence"/>
</dbReference>
<feature type="domain" description="HTH araC/xylS-type" evidence="5">
    <location>
        <begin position="645"/>
        <end position="743"/>
    </location>
</feature>
<feature type="transmembrane region" description="Helical" evidence="4">
    <location>
        <begin position="7"/>
        <end position="31"/>
    </location>
</feature>
<evidence type="ECO:0000256" key="4">
    <source>
        <dbReference type="SAM" id="Phobius"/>
    </source>
</evidence>
<sequence length="746" mass="86516">MKKSRTFYNIFVPILLLSCALVVGFGSYIYISTIKSVVENVAENQQSLIVQVRNTMEQEIKTIEYAFSTYSTSQSFNKTMQSDMTENDFETYRELNSQLQYIATMGMEGVQYSLTSLTQNWNITNGSIYRLSEQENKQLREHYIDNQEESLFWIRTDTGIRFIHTLPVHSQYKNAIASSDIPLSSLNRMLRARPDTSVYIMNKHGELLFTTESDNTVLNAAQLVQINKQIEEMPETGEVILDKKGGSGKKVLYAKSAYNNWTYITKLDESKINDALRPTLIGLVVMGIVILLLLIIIAYFLSVYLARPFRKIQKRLPQRTEGATHDEVDWIIHSIDSIVHEKQQLEHLIEIEKPKLETQFILNLLFNRLTTEEIASSMKRFNYEITANTMFIVMLIQLDSFQEKYRMEKDVLLLTASKIVEEVIPLQYRMLPVVLNERTQATILLFEQVSSQEIHKQLIQYGKTIIRTTRDSYQFSVSIGISDIYSELEESKNAMNMGLEALHQRLHLGKESIIFFEDVSALVTGSRHIYYPVDLELKLFDAIRLGEVEKVSEHLYPLLAAMIKHSQSPANLEVMLMRFVNNLIQLEQVIGGTVLLSHSNANLFHRLLETRNPEEIERILVKEIIQPMVITMRDKTSEQFRSVADNIATIIRTEYDQDITLDSISDRLHYSPNYLSSIFKKEYNMTFSEYVTTYRLEVAKQWLVETDMTIKDIAEKLRYQNSQNFIRSFRKKEQTTPGAYRKAKTE</sequence>
<keyword evidence="2" id="KW-0238">DNA-binding</keyword>
<evidence type="ECO:0000256" key="1">
    <source>
        <dbReference type="ARBA" id="ARBA00023015"/>
    </source>
</evidence>
<dbReference type="SMART" id="SM00342">
    <property type="entry name" value="HTH_ARAC"/>
    <property type="match status" value="1"/>
</dbReference>
<dbReference type="InterPro" id="IPR018060">
    <property type="entry name" value="HTH_AraC"/>
</dbReference>
<gene>
    <name evidence="6" type="ORF">ACFSJH_20075</name>
</gene>
<organism evidence="6 7">
    <name type="scientific">Paenibacillus yanchengensis</name>
    <dbReference type="NCBI Taxonomy" id="2035833"/>
    <lineage>
        <taxon>Bacteria</taxon>
        <taxon>Bacillati</taxon>
        <taxon>Bacillota</taxon>
        <taxon>Bacilli</taxon>
        <taxon>Bacillales</taxon>
        <taxon>Paenibacillaceae</taxon>
        <taxon>Paenibacillus</taxon>
    </lineage>
</organism>
<proteinExistence type="predicted"/>
<evidence type="ECO:0000256" key="2">
    <source>
        <dbReference type="ARBA" id="ARBA00023125"/>
    </source>
</evidence>
<reference evidence="7" key="1">
    <citation type="journal article" date="2019" name="Int. J. Syst. Evol. Microbiol.">
        <title>The Global Catalogue of Microorganisms (GCM) 10K type strain sequencing project: providing services to taxonomists for standard genome sequencing and annotation.</title>
        <authorList>
            <consortium name="The Broad Institute Genomics Platform"/>
            <consortium name="The Broad Institute Genome Sequencing Center for Infectious Disease"/>
            <person name="Wu L."/>
            <person name="Ma J."/>
        </authorList>
    </citation>
    <scope>NUCLEOTIDE SEQUENCE [LARGE SCALE GENOMIC DNA]</scope>
    <source>
        <strain evidence="7">GH52</strain>
    </source>
</reference>
<dbReference type="InterPro" id="IPR009057">
    <property type="entry name" value="Homeodomain-like_sf"/>
</dbReference>
<keyword evidence="4" id="KW-0812">Transmembrane</keyword>
<feature type="transmembrane region" description="Helical" evidence="4">
    <location>
        <begin position="280"/>
        <end position="306"/>
    </location>
</feature>
<evidence type="ECO:0000259" key="5">
    <source>
        <dbReference type="PROSITE" id="PS01124"/>
    </source>
</evidence>
<protein>
    <submittedName>
        <fullName evidence="6">AraC family transcriptional regulator</fullName>
    </submittedName>
</protein>
<keyword evidence="1" id="KW-0805">Transcription regulation</keyword>
<dbReference type="InterPro" id="IPR018062">
    <property type="entry name" value="HTH_AraC-typ_CS"/>
</dbReference>
<name>A0ABW4YQJ9_9BACL</name>
<dbReference type="Gene3D" id="1.10.10.60">
    <property type="entry name" value="Homeodomain-like"/>
    <property type="match status" value="2"/>
</dbReference>
<evidence type="ECO:0000313" key="7">
    <source>
        <dbReference type="Proteomes" id="UP001597362"/>
    </source>
</evidence>
<evidence type="ECO:0000256" key="3">
    <source>
        <dbReference type="ARBA" id="ARBA00023163"/>
    </source>
</evidence>
<keyword evidence="7" id="KW-1185">Reference proteome</keyword>
<comment type="caution">
    <text evidence="6">The sequence shown here is derived from an EMBL/GenBank/DDBJ whole genome shotgun (WGS) entry which is preliminary data.</text>
</comment>
<accession>A0ABW4YQJ9</accession>
<dbReference type="Pfam" id="PF12833">
    <property type="entry name" value="HTH_18"/>
    <property type="match status" value="1"/>
</dbReference>
<keyword evidence="4" id="KW-1133">Transmembrane helix</keyword>
<evidence type="ECO:0000313" key="6">
    <source>
        <dbReference type="EMBL" id="MFD2118015.1"/>
    </source>
</evidence>
<dbReference type="PROSITE" id="PS00041">
    <property type="entry name" value="HTH_ARAC_FAMILY_1"/>
    <property type="match status" value="1"/>
</dbReference>
<dbReference type="SUPFAM" id="SSF46689">
    <property type="entry name" value="Homeodomain-like"/>
    <property type="match status" value="2"/>
</dbReference>
<dbReference type="RefSeq" id="WP_377775517.1">
    <property type="nucleotide sequence ID" value="NZ_JBHUHO010000049.1"/>
</dbReference>
<dbReference type="PANTHER" id="PTHR43280">
    <property type="entry name" value="ARAC-FAMILY TRANSCRIPTIONAL REGULATOR"/>
    <property type="match status" value="1"/>
</dbReference>
<dbReference type="PROSITE" id="PS51257">
    <property type="entry name" value="PROKAR_LIPOPROTEIN"/>
    <property type="match status" value="1"/>
</dbReference>
<dbReference type="PANTHER" id="PTHR43280:SF10">
    <property type="entry name" value="REGULATORY PROTEIN POCR"/>
    <property type="match status" value="1"/>
</dbReference>
<dbReference type="PROSITE" id="PS01124">
    <property type="entry name" value="HTH_ARAC_FAMILY_2"/>
    <property type="match status" value="1"/>
</dbReference>